<evidence type="ECO:0000313" key="1">
    <source>
        <dbReference type="EMBL" id="QDU61340.1"/>
    </source>
</evidence>
<protein>
    <submittedName>
        <fullName evidence="1">Uncharacterized protein</fullName>
    </submittedName>
</protein>
<evidence type="ECO:0000313" key="2">
    <source>
        <dbReference type="Proteomes" id="UP000317093"/>
    </source>
</evidence>
<organism evidence="1 2">
    <name type="scientific">Kolteria novifilia</name>
    <dbReference type="NCBI Taxonomy" id="2527975"/>
    <lineage>
        <taxon>Bacteria</taxon>
        <taxon>Pseudomonadati</taxon>
        <taxon>Planctomycetota</taxon>
        <taxon>Planctomycetia</taxon>
        <taxon>Kolteriales</taxon>
        <taxon>Kolteriaceae</taxon>
        <taxon>Kolteria</taxon>
    </lineage>
</organism>
<name>A0A518B2X3_9BACT</name>
<keyword evidence="2" id="KW-1185">Reference proteome</keyword>
<reference evidence="1 2" key="1">
    <citation type="submission" date="2019-02" db="EMBL/GenBank/DDBJ databases">
        <title>Deep-cultivation of Planctomycetes and their phenomic and genomic characterization uncovers novel biology.</title>
        <authorList>
            <person name="Wiegand S."/>
            <person name="Jogler M."/>
            <person name="Boedeker C."/>
            <person name="Pinto D."/>
            <person name="Vollmers J."/>
            <person name="Rivas-Marin E."/>
            <person name="Kohn T."/>
            <person name="Peeters S.H."/>
            <person name="Heuer A."/>
            <person name="Rast P."/>
            <person name="Oberbeckmann S."/>
            <person name="Bunk B."/>
            <person name="Jeske O."/>
            <person name="Meyerdierks A."/>
            <person name="Storesund J.E."/>
            <person name="Kallscheuer N."/>
            <person name="Luecker S."/>
            <person name="Lage O.M."/>
            <person name="Pohl T."/>
            <person name="Merkel B.J."/>
            <person name="Hornburger P."/>
            <person name="Mueller R.-W."/>
            <person name="Bruemmer F."/>
            <person name="Labrenz M."/>
            <person name="Spormann A.M."/>
            <person name="Op den Camp H."/>
            <person name="Overmann J."/>
            <person name="Amann R."/>
            <person name="Jetten M.S.M."/>
            <person name="Mascher T."/>
            <person name="Medema M.H."/>
            <person name="Devos D.P."/>
            <person name="Kaster A.-K."/>
            <person name="Ovreas L."/>
            <person name="Rohde M."/>
            <person name="Galperin M.Y."/>
            <person name="Jogler C."/>
        </authorList>
    </citation>
    <scope>NUCLEOTIDE SEQUENCE [LARGE SCALE GENOMIC DNA]</scope>
    <source>
        <strain evidence="1 2">Pan216</strain>
    </source>
</reference>
<proteinExistence type="predicted"/>
<gene>
    <name evidence="1" type="ORF">Pan216_21950</name>
</gene>
<dbReference type="KEGG" id="knv:Pan216_21950"/>
<sequence length="319" mass="35986">MNLVPALFRVSPSDFTRGFCAFVSSGSYEPMPVGGPPLIRDPIHVTVKEGSKWPDIASLSFRGWRLLLKREVVTTVLSGSQCLEAFPIVVDKMPKRLQASSVPDYCHVAIVSQIDVELENSNLGTPQVPLRYERLIPKLGSWDGSYFFTMKQFPGPTCCSMAVVELARRHCWKNFYFEPLDTNKRILRHQTNYRGVDYLGETWPPKDWYPVPPQVGRSTEEWILAYLSDDVEESSAARSAIMCLGKEAIPGLAMELDHPDLNHRMKAAQIIESLNLYERDPVDDSTAERVREVYLESPELFGKAPEKGRGSILDPVLPE</sequence>
<dbReference type="AlphaFoldDB" id="A0A518B2X3"/>
<dbReference type="Proteomes" id="UP000317093">
    <property type="component" value="Chromosome"/>
</dbReference>
<accession>A0A518B2X3</accession>
<dbReference type="EMBL" id="CP036279">
    <property type="protein sequence ID" value="QDU61340.1"/>
    <property type="molecule type" value="Genomic_DNA"/>
</dbReference>